<protein>
    <submittedName>
        <fullName evidence="2">Uncharacterized protein</fullName>
    </submittedName>
</protein>
<reference evidence="2 3" key="1">
    <citation type="submission" date="2018-01" db="EMBL/GenBank/DDBJ databases">
        <title>Complete genome sequence of Streptomyces lunaelactis MM109T, a Ferroverdin A producer isolated from cave moonmilk deposits.</title>
        <authorList>
            <person name="Naome A."/>
            <person name="Martinet L."/>
            <person name="Maciejewska M."/>
            <person name="Anderssen S."/>
            <person name="Adam D."/>
            <person name="Tenconi E."/>
            <person name="Deflandre B."/>
            <person name="Arguelles-Arias A."/>
            <person name="Calusinska M."/>
            <person name="Copieters W."/>
            <person name="Karim L."/>
            <person name="Hanikenne M."/>
            <person name="Baurain D."/>
            <person name="van Wezel G."/>
            <person name="Smargiasso N."/>
            <person name="de Pauw E."/>
            <person name="Delfosse P."/>
            <person name="Rigali S."/>
        </authorList>
    </citation>
    <scope>NUCLEOTIDE SEQUENCE [LARGE SCALE GENOMIC DNA]</scope>
    <source>
        <strain evidence="2 3">MM109</strain>
    </source>
</reference>
<feature type="region of interest" description="Disordered" evidence="1">
    <location>
        <begin position="43"/>
        <end position="63"/>
    </location>
</feature>
<dbReference type="AlphaFoldDB" id="A0A2R4SZ02"/>
<accession>A0A2R4SZ02</accession>
<name>A0A2R4SZ02_9ACTN</name>
<dbReference type="Proteomes" id="UP000244201">
    <property type="component" value="Chromosome"/>
</dbReference>
<dbReference type="KEGG" id="slk:SLUN_07515"/>
<gene>
    <name evidence="2" type="ORF">SLUN_07515</name>
</gene>
<sequence>MWDPPEHGAGDCSACGQHTDNGLVHWVPRMSAPDVRLVIHGEPADCRPPAATPHRLPSAPVHP</sequence>
<dbReference type="EMBL" id="CP026304">
    <property type="protein sequence ID" value="AVZ72071.1"/>
    <property type="molecule type" value="Genomic_DNA"/>
</dbReference>
<evidence type="ECO:0000313" key="2">
    <source>
        <dbReference type="EMBL" id="AVZ72071.1"/>
    </source>
</evidence>
<proteinExistence type="predicted"/>
<evidence type="ECO:0000256" key="1">
    <source>
        <dbReference type="SAM" id="MobiDB-lite"/>
    </source>
</evidence>
<evidence type="ECO:0000313" key="3">
    <source>
        <dbReference type="Proteomes" id="UP000244201"/>
    </source>
</evidence>
<organism evidence="2 3">
    <name type="scientific">Streptomyces lunaelactis</name>
    <dbReference type="NCBI Taxonomy" id="1535768"/>
    <lineage>
        <taxon>Bacteria</taxon>
        <taxon>Bacillati</taxon>
        <taxon>Actinomycetota</taxon>
        <taxon>Actinomycetes</taxon>
        <taxon>Kitasatosporales</taxon>
        <taxon>Streptomycetaceae</taxon>
        <taxon>Streptomyces</taxon>
    </lineage>
</organism>
<keyword evidence="3" id="KW-1185">Reference proteome</keyword>